<dbReference type="InterPro" id="IPR000757">
    <property type="entry name" value="Beta-glucanase-like"/>
</dbReference>
<keyword evidence="6" id="KW-1185">Reference proteome</keyword>
<evidence type="ECO:0000259" key="4">
    <source>
        <dbReference type="PROSITE" id="PS51762"/>
    </source>
</evidence>
<organism evidence="5 6">
    <name type="scientific">Aquimarina spongiae</name>
    <dbReference type="NCBI Taxonomy" id="570521"/>
    <lineage>
        <taxon>Bacteria</taxon>
        <taxon>Pseudomonadati</taxon>
        <taxon>Bacteroidota</taxon>
        <taxon>Flavobacteriia</taxon>
        <taxon>Flavobacteriales</taxon>
        <taxon>Flavobacteriaceae</taxon>
        <taxon>Aquimarina</taxon>
    </lineage>
</organism>
<sequence>MKKNVAIALLLFLMIIELRGQQPVETINPDDTFVLVGDMSDEFDSGGINWSQKWEQTNNLPNIAAWNLTNQTNVTRGEYFDRGSAKITARYNGVNPDGTSIDVNGKYYNSGCLQSKKVLPVNFEGYIEAVIRGADIDNPDPHPFNGGVDRSRGLCPAFWLYSKFFDNNPADGGVIYTEIDIQELQQHDFYNGVQDGVEDTESNLHIAFKNGSGRRWVRPKQNPDEQLNKYALGFDPRKDWHTYGCEITRDEIHFFVDGKKVGKTLKNTHWGKLPMRVIMSLGMRVPFVDFGGNAFTSFDPQGDYPNNQRLQTLAERARQQLGELPESMYVDYIRVWNKTATGANIPPQLAITNPKSNEQFDAGQEILIQANVSDTDGSIAKVEFYDGTQLLGTQASSPYQFGYTSAPNGNRTIRVVAFDDKGAQTEKTVTVIVNSSNPDPNPGGEFYIVNRVSGRKLRPANDKNGASIKLSPVRNISNWVKWRKINTDNGWFYLQNVKTGKYFRPQGANGSDGTTLEQQPNTFVGAWTQWKEIPSNSGYVFLRNRASGKYIRPKMNKINSLIELRPSSEITNVTQWKLQAVGKTNQKLSTSLANLDVMIKVYPNPAEDYVTLAFNNFKSDDVEVTVVDILGSEISIPQSIVDNRMMLDVSNLSGLYVLKIQAGTHTFSKQLVIK</sequence>
<dbReference type="InterPro" id="IPR000772">
    <property type="entry name" value="Ricin_B_lectin"/>
</dbReference>
<name>A0A1M6A272_9FLAO</name>
<dbReference type="PROSITE" id="PS51762">
    <property type="entry name" value="GH16_2"/>
    <property type="match status" value="1"/>
</dbReference>
<proteinExistence type="inferred from homology"/>
<dbReference type="Proteomes" id="UP000184432">
    <property type="component" value="Unassembled WGS sequence"/>
</dbReference>
<keyword evidence="2 3" id="KW-0732">Signal</keyword>
<dbReference type="SUPFAM" id="SSF50370">
    <property type="entry name" value="Ricin B-like lectins"/>
    <property type="match status" value="1"/>
</dbReference>
<dbReference type="InterPro" id="IPR013320">
    <property type="entry name" value="ConA-like_dom_sf"/>
</dbReference>
<dbReference type="EMBL" id="FQYP01000001">
    <property type="protein sequence ID" value="SHI30419.1"/>
    <property type="molecule type" value="Genomic_DNA"/>
</dbReference>
<dbReference type="SUPFAM" id="SSF49899">
    <property type="entry name" value="Concanavalin A-like lectins/glucanases"/>
    <property type="match status" value="1"/>
</dbReference>
<dbReference type="AlphaFoldDB" id="A0A1M6A272"/>
<dbReference type="Pfam" id="PF00722">
    <property type="entry name" value="Glyco_hydro_16"/>
    <property type="match status" value="1"/>
</dbReference>
<dbReference type="InterPro" id="IPR035992">
    <property type="entry name" value="Ricin_B-like_lectins"/>
</dbReference>
<reference evidence="6" key="1">
    <citation type="submission" date="2016-11" db="EMBL/GenBank/DDBJ databases">
        <authorList>
            <person name="Varghese N."/>
            <person name="Submissions S."/>
        </authorList>
    </citation>
    <scope>NUCLEOTIDE SEQUENCE [LARGE SCALE GENOMIC DNA]</scope>
    <source>
        <strain evidence="6">DSM 22623</strain>
    </source>
</reference>
<dbReference type="PANTHER" id="PTHR10963:SF55">
    <property type="entry name" value="GLYCOSIDE HYDROLASE FAMILY 16 PROTEIN"/>
    <property type="match status" value="1"/>
</dbReference>
<dbReference type="InterPro" id="IPR013783">
    <property type="entry name" value="Ig-like_fold"/>
</dbReference>
<dbReference type="CDD" id="cd00161">
    <property type="entry name" value="beta-trefoil_Ricin-like"/>
    <property type="match status" value="1"/>
</dbReference>
<dbReference type="Gene3D" id="2.80.10.50">
    <property type="match status" value="1"/>
</dbReference>
<dbReference type="Gene3D" id="2.60.120.200">
    <property type="match status" value="1"/>
</dbReference>
<feature type="domain" description="GH16" evidence="4">
    <location>
        <begin position="17"/>
        <end position="341"/>
    </location>
</feature>
<dbReference type="GO" id="GO:0004553">
    <property type="term" value="F:hydrolase activity, hydrolyzing O-glycosyl compounds"/>
    <property type="evidence" value="ECO:0007669"/>
    <property type="project" value="InterPro"/>
</dbReference>
<accession>A0A1M6A272</accession>
<dbReference type="Pfam" id="PF14200">
    <property type="entry name" value="RicinB_lectin_2"/>
    <property type="match status" value="1"/>
</dbReference>
<protein>
    <submittedName>
        <fullName evidence="5">Por secretion system C-terminal sorting domain-containing protein</fullName>
    </submittedName>
</protein>
<comment type="similarity">
    <text evidence="1">Belongs to the glycosyl hydrolase 16 family.</text>
</comment>
<dbReference type="RefSeq" id="WP_073312349.1">
    <property type="nucleotide sequence ID" value="NZ_FQYP01000001.1"/>
</dbReference>
<dbReference type="PANTHER" id="PTHR10963">
    <property type="entry name" value="GLYCOSYL HYDROLASE-RELATED"/>
    <property type="match status" value="1"/>
</dbReference>
<evidence type="ECO:0000313" key="5">
    <source>
        <dbReference type="EMBL" id="SHI30419.1"/>
    </source>
</evidence>
<dbReference type="NCBIfam" id="TIGR04183">
    <property type="entry name" value="Por_Secre_tail"/>
    <property type="match status" value="1"/>
</dbReference>
<dbReference type="InterPro" id="IPR026444">
    <property type="entry name" value="Secre_tail"/>
</dbReference>
<gene>
    <name evidence="5" type="ORF">SAMN04488508_10123</name>
</gene>
<dbReference type="Pfam" id="PF17957">
    <property type="entry name" value="Big_7"/>
    <property type="match status" value="1"/>
</dbReference>
<feature type="signal peptide" evidence="3">
    <location>
        <begin position="1"/>
        <end position="20"/>
    </location>
</feature>
<dbReference type="Pfam" id="PF18962">
    <property type="entry name" value="Por_Secre_tail"/>
    <property type="match status" value="1"/>
</dbReference>
<dbReference type="STRING" id="570521.SAMN04488508_10123"/>
<dbReference type="Gene3D" id="2.60.40.10">
    <property type="entry name" value="Immunoglobulins"/>
    <property type="match status" value="1"/>
</dbReference>
<dbReference type="GO" id="GO:0005975">
    <property type="term" value="P:carbohydrate metabolic process"/>
    <property type="evidence" value="ECO:0007669"/>
    <property type="project" value="InterPro"/>
</dbReference>
<dbReference type="InterPro" id="IPR050546">
    <property type="entry name" value="Glycosyl_Hydrlase_16"/>
</dbReference>
<evidence type="ECO:0000256" key="3">
    <source>
        <dbReference type="SAM" id="SignalP"/>
    </source>
</evidence>
<evidence type="ECO:0000256" key="2">
    <source>
        <dbReference type="ARBA" id="ARBA00022729"/>
    </source>
</evidence>
<dbReference type="OrthoDB" id="657277at2"/>
<evidence type="ECO:0000313" key="6">
    <source>
        <dbReference type="Proteomes" id="UP000184432"/>
    </source>
</evidence>
<feature type="chain" id="PRO_5012545092" evidence="3">
    <location>
        <begin position="21"/>
        <end position="674"/>
    </location>
</feature>
<evidence type="ECO:0000256" key="1">
    <source>
        <dbReference type="ARBA" id="ARBA00006865"/>
    </source>
</evidence>